<gene>
    <name evidence="1" type="ORF">CYMTET_51958</name>
</gene>
<evidence type="ECO:0000313" key="2">
    <source>
        <dbReference type="Proteomes" id="UP001190700"/>
    </source>
</evidence>
<evidence type="ECO:0000313" key="1">
    <source>
        <dbReference type="EMBL" id="KAK3237995.1"/>
    </source>
</evidence>
<proteinExistence type="predicted"/>
<name>A0AAE0BLE0_9CHLO</name>
<dbReference type="EMBL" id="LGRX02034363">
    <property type="protein sequence ID" value="KAK3237995.1"/>
    <property type="molecule type" value="Genomic_DNA"/>
</dbReference>
<accession>A0AAE0BLE0</accession>
<dbReference type="AlphaFoldDB" id="A0AAE0BLE0"/>
<keyword evidence="2" id="KW-1185">Reference proteome</keyword>
<organism evidence="1 2">
    <name type="scientific">Cymbomonas tetramitiformis</name>
    <dbReference type="NCBI Taxonomy" id="36881"/>
    <lineage>
        <taxon>Eukaryota</taxon>
        <taxon>Viridiplantae</taxon>
        <taxon>Chlorophyta</taxon>
        <taxon>Pyramimonadophyceae</taxon>
        <taxon>Pyramimonadales</taxon>
        <taxon>Pyramimonadaceae</taxon>
        <taxon>Cymbomonas</taxon>
    </lineage>
</organism>
<reference evidence="1 2" key="1">
    <citation type="journal article" date="2015" name="Genome Biol. Evol.">
        <title>Comparative Genomics of a Bacterivorous Green Alga Reveals Evolutionary Causalities and Consequences of Phago-Mixotrophic Mode of Nutrition.</title>
        <authorList>
            <person name="Burns J.A."/>
            <person name="Paasch A."/>
            <person name="Narechania A."/>
            <person name="Kim E."/>
        </authorList>
    </citation>
    <scope>NUCLEOTIDE SEQUENCE [LARGE SCALE GENOMIC DNA]</scope>
    <source>
        <strain evidence="1 2">PLY_AMNH</strain>
    </source>
</reference>
<dbReference type="Proteomes" id="UP001190700">
    <property type="component" value="Unassembled WGS sequence"/>
</dbReference>
<protein>
    <submittedName>
        <fullName evidence="1">Uncharacterized protein</fullName>
    </submittedName>
</protein>
<sequence>MEASAWDPSACDSELEARGVTSLTTLVPVVMEAKANVEEIKERVNRIQAAVSLGGVSEEEILRGKELKVAYEVARLRHAYIEQKMKDLLPKP</sequence>
<comment type="caution">
    <text evidence="1">The sequence shown here is derived from an EMBL/GenBank/DDBJ whole genome shotgun (WGS) entry which is preliminary data.</text>
</comment>